<keyword evidence="4" id="KW-1185">Reference proteome</keyword>
<keyword evidence="1" id="KW-0732">Signal</keyword>
<dbReference type="Pfam" id="PF18885">
    <property type="entry name" value="DUF5648"/>
    <property type="match status" value="1"/>
</dbReference>
<dbReference type="AlphaFoldDB" id="A0A6M4HD66"/>
<protein>
    <recommendedName>
        <fullName evidence="2">DUF5648 domain-containing protein</fullName>
    </recommendedName>
</protein>
<evidence type="ECO:0000256" key="1">
    <source>
        <dbReference type="SAM" id="SignalP"/>
    </source>
</evidence>
<reference evidence="3 4" key="1">
    <citation type="submission" date="2020-04" db="EMBL/GenBank/DDBJ databases">
        <title>Usitatibacter rugosus gen. nov., sp. nov. and Usitatibacter palustris sp. nov., novel members of Usitatibacteraceae fam. nov. within the order Nitrosomonadales isolated from soil.</title>
        <authorList>
            <person name="Huber K.J."/>
            <person name="Neumann-Schaal M."/>
            <person name="Geppert A."/>
            <person name="Luckner M."/>
            <person name="Wanner G."/>
            <person name="Overmann J."/>
        </authorList>
    </citation>
    <scope>NUCLEOTIDE SEQUENCE [LARGE SCALE GENOMIC DNA]</scope>
    <source>
        <strain evidence="3 4">Swamp67</strain>
    </source>
</reference>
<dbReference type="InParanoid" id="A0A6M4HD66"/>
<feature type="domain" description="DUF5648" evidence="2">
    <location>
        <begin position="166"/>
        <end position="292"/>
    </location>
</feature>
<organism evidence="3 4">
    <name type="scientific">Usitatibacter palustris</name>
    <dbReference type="NCBI Taxonomy" id="2732487"/>
    <lineage>
        <taxon>Bacteria</taxon>
        <taxon>Pseudomonadati</taxon>
        <taxon>Pseudomonadota</taxon>
        <taxon>Betaproteobacteria</taxon>
        <taxon>Nitrosomonadales</taxon>
        <taxon>Usitatibacteraceae</taxon>
        <taxon>Usitatibacter</taxon>
    </lineage>
</organism>
<evidence type="ECO:0000259" key="2">
    <source>
        <dbReference type="Pfam" id="PF18885"/>
    </source>
</evidence>
<dbReference type="InterPro" id="IPR043708">
    <property type="entry name" value="DUF5648"/>
</dbReference>
<sequence length="299" mass="33027">MGRYRLALAACAAALTLAAHAGPTAICNPDPRLNAVILDFPDVTNPLLLDIIRAVQVPASNRPLYDRLRQPTSIKELAGSRTLILYYDPIQDLDEIAQSMRNDVQISSAFTRILRDQFACDDPMMAPRPTPELLKIVEFHHTAQDIYFISALPAEIEWIDGGGAGGGWRRTGQAWFTYATTPGCADPEYNPVYRFFGTPGLGPANTHFYTARPDECGWLRNTQGWSYLTVAFGAKRPLVDIGCPADAPVAVRRLYNNRAAQNRSNHRYTSSDAIYAEMLAKGWLGEGVQFCVKNTALGF</sequence>
<dbReference type="EMBL" id="CP053073">
    <property type="protein sequence ID" value="QJR15937.1"/>
    <property type="molecule type" value="Genomic_DNA"/>
</dbReference>
<evidence type="ECO:0000313" key="3">
    <source>
        <dbReference type="EMBL" id="QJR15937.1"/>
    </source>
</evidence>
<feature type="signal peptide" evidence="1">
    <location>
        <begin position="1"/>
        <end position="21"/>
    </location>
</feature>
<name>A0A6M4HD66_9PROT</name>
<dbReference type="KEGG" id="upl:DSM104440_02764"/>
<accession>A0A6M4HD66</accession>
<evidence type="ECO:0000313" key="4">
    <source>
        <dbReference type="Proteomes" id="UP000503096"/>
    </source>
</evidence>
<proteinExistence type="predicted"/>
<feature type="chain" id="PRO_5027094045" description="DUF5648 domain-containing protein" evidence="1">
    <location>
        <begin position="22"/>
        <end position="299"/>
    </location>
</feature>
<dbReference type="RefSeq" id="WP_212758081.1">
    <property type="nucleotide sequence ID" value="NZ_CP053073.1"/>
</dbReference>
<dbReference type="Proteomes" id="UP000503096">
    <property type="component" value="Chromosome"/>
</dbReference>
<gene>
    <name evidence="3" type="ORF">DSM104440_02764</name>
</gene>